<organism evidence="3 4">
    <name type="scientific">Pseudoroseomonas cervicalis ATCC 49957</name>
    <dbReference type="NCBI Taxonomy" id="525371"/>
    <lineage>
        <taxon>Bacteria</taxon>
        <taxon>Pseudomonadati</taxon>
        <taxon>Pseudomonadota</taxon>
        <taxon>Alphaproteobacteria</taxon>
        <taxon>Acetobacterales</taxon>
        <taxon>Roseomonadaceae</taxon>
        <taxon>Roseomonas</taxon>
    </lineage>
</organism>
<accession>D5RK04</accession>
<dbReference type="Pfam" id="PF03795">
    <property type="entry name" value="YCII"/>
    <property type="match status" value="1"/>
</dbReference>
<comment type="similarity">
    <text evidence="1">Belongs to the YciI family.</text>
</comment>
<dbReference type="PANTHER" id="PTHR33606">
    <property type="entry name" value="PROTEIN YCII"/>
    <property type="match status" value="1"/>
</dbReference>
<evidence type="ECO:0000313" key="3">
    <source>
        <dbReference type="EMBL" id="EFH12366.1"/>
    </source>
</evidence>
<dbReference type="Proteomes" id="UP000005324">
    <property type="component" value="Unassembled WGS sequence"/>
</dbReference>
<reference evidence="3 4" key="1">
    <citation type="submission" date="2010-04" db="EMBL/GenBank/DDBJ databases">
        <authorList>
            <person name="Qin X."/>
            <person name="Bachman B."/>
            <person name="Battles P."/>
            <person name="Bell A."/>
            <person name="Bess C."/>
            <person name="Bickham C."/>
            <person name="Chaboub L."/>
            <person name="Chen D."/>
            <person name="Coyle M."/>
            <person name="Deiros D.R."/>
            <person name="Dinh H."/>
            <person name="Forbes L."/>
            <person name="Fowler G."/>
            <person name="Francisco L."/>
            <person name="Fu Q."/>
            <person name="Gubbala S."/>
            <person name="Hale W."/>
            <person name="Han Y."/>
            <person name="Hemphill L."/>
            <person name="Highlander S.K."/>
            <person name="Hirani K."/>
            <person name="Hogues M."/>
            <person name="Jackson L."/>
            <person name="Jakkamsetti A."/>
            <person name="Javaid M."/>
            <person name="Jiang H."/>
            <person name="Korchina V."/>
            <person name="Kovar C."/>
            <person name="Lara F."/>
            <person name="Lee S."/>
            <person name="Mata R."/>
            <person name="Mathew T."/>
            <person name="Moen C."/>
            <person name="Morales K."/>
            <person name="Munidasa M."/>
            <person name="Nazareth L."/>
            <person name="Ngo R."/>
            <person name="Nguyen L."/>
            <person name="Okwuonu G."/>
            <person name="Ongeri F."/>
            <person name="Patil S."/>
            <person name="Petrosino J."/>
            <person name="Pham C."/>
            <person name="Pham P."/>
            <person name="Pu L.-L."/>
            <person name="Puazo M."/>
            <person name="Raj R."/>
            <person name="Reid J."/>
            <person name="Rouhana J."/>
            <person name="Saada N."/>
            <person name="Shang Y."/>
            <person name="Simmons D."/>
            <person name="Thornton R."/>
            <person name="Warren J."/>
            <person name="Weissenberger G."/>
            <person name="Zhang J."/>
            <person name="Zhang L."/>
            <person name="Zhou C."/>
            <person name="Zhu D."/>
            <person name="Muzny D."/>
            <person name="Worley K."/>
            <person name="Gibbs R."/>
        </authorList>
    </citation>
    <scope>NUCLEOTIDE SEQUENCE [LARGE SCALE GENOMIC DNA]</scope>
    <source>
        <strain evidence="3 4">ATCC 49957</strain>
    </source>
</reference>
<comment type="caution">
    <text evidence="3">The sequence shown here is derived from an EMBL/GenBank/DDBJ whole genome shotgun (WGS) entry which is preliminary data.</text>
</comment>
<dbReference type="Gene3D" id="3.30.70.1060">
    <property type="entry name" value="Dimeric alpha+beta barrel"/>
    <property type="match status" value="1"/>
</dbReference>
<evidence type="ECO:0000259" key="2">
    <source>
        <dbReference type="Pfam" id="PF03795"/>
    </source>
</evidence>
<evidence type="ECO:0000256" key="1">
    <source>
        <dbReference type="ARBA" id="ARBA00007689"/>
    </source>
</evidence>
<keyword evidence="4" id="KW-1185">Reference proteome</keyword>
<dbReference type="RefSeq" id="WP_007005263.1">
    <property type="nucleotide sequence ID" value="NZ_GG770781.1"/>
</dbReference>
<dbReference type="OrthoDB" id="2293521at2"/>
<proteinExistence type="inferred from homology"/>
<name>D5RK04_9PROT</name>
<dbReference type="HOGENOM" id="CLU_110355_3_2_5"/>
<gene>
    <name evidence="3" type="ORF">HMPREF0731_1414</name>
</gene>
<sequence length="103" mass="11102">MVFLIIAHDGTDAAALERRMAARPAHFERAAAEAASGRLIVGGAILDEAGKMIGSSLLLQVADEAAARAWIAADPYSQGDVWRQIEIRPFRIAPLPYHTLPQP</sequence>
<evidence type="ECO:0000313" key="4">
    <source>
        <dbReference type="Proteomes" id="UP000005324"/>
    </source>
</evidence>
<dbReference type="InterPro" id="IPR011008">
    <property type="entry name" value="Dimeric_a/b-barrel"/>
</dbReference>
<protein>
    <recommendedName>
        <fullName evidence="2">YCII-related domain-containing protein</fullName>
    </recommendedName>
</protein>
<dbReference type="InterPro" id="IPR005545">
    <property type="entry name" value="YCII"/>
</dbReference>
<dbReference type="EMBL" id="ADVL01000234">
    <property type="protein sequence ID" value="EFH12366.1"/>
    <property type="molecule type" value="Genomic_DNA"/>
</dbReference>
<feature type="domain" description="YCII-related" evidence="2">
    <location>
        <begin position="1"/>
        <end position="91"/>
    </location>
</feature>
<dbReference type="SUPFAM" id="SSF54909">
    <property type="entry name" value="Dimeric alpha+beta barrel"/>
    <property type="match status" value="1"/>
</dbReference>
<dbReference type="PANTHER" id="PTHR33606:SF3">
    <property type="entry name" value="PROTEIN YCII"/>
    <property type="match status" value="1"/>
</dbReference>
<dbReference type="InterPro" id="IPR051807">
    <property type="entry name" value="Sec-metab_biosynth-assoc"/>
</dbReference>
<dbReference type="AlphaFoldDB" id="D5RK04"/>